<proteinExistence type="predicted"/>
<dbReference type="AlphaFoldDB" id="A0A191ZW05"/>
<dbReference type="GeneID" id="61525805"/>
<organism evidence="1 2">
    <name type="scientific">Ralstonia insidiosa</name>
    <dbReference type="NCBI Taxonomy" id="190721"/>
    <lineage>
        <taxon>Bacteria</taxon>
        <taxon>Pseudomonadati</taxon>
        <taxon>Pseudomonadota</taxon>
        <taxon>Betaproteobacteria</taxon>
        <taxon>Burkholderiales</taxon>
        <taxon>Burkholderiaceae</taxon>
        <taxon>Ralstonia</taxon>
    </lineage>
</organism>
<evidence type="ECO:0000313" key="1">
    <source>
        <dbReference type="EMBL" id="ANJ72266.1"/>
    </source>
</evidence>
<accession>A0A191ZW05</accession>
<reference evidence="2" key="1">
    <citation type="submission" date="2016-06" db="EMBL/GenBank/DDBJ databases">
        <authorList>
            <person name="Xu Y."/>
            <person name="Nagy A."/>
            <person name="Yan X."/>
            <person name="Kim S.W."/>
            <person name="Haley B."/>
            <person name="Liu N.T."/>
            <person name="Nou X."/>
        </authorList>
    </citation>
    <scope>NUCLEOTIDE SEQUENCE [LARGE SCALE GENOMIC DNA]</scope>
    <source>
        <strain evidence="2">ATCC 49129</strain>
    </source>
</reference>
<gene>
    <name evidence="1" type="ORF">A9Y76_07205</name>
</gene>
<dbReference type="EMBL" id="CP016022">
    <property type="protein sequence ID" value="ANJ72266.1"/>
    <property type="molecule type" value="Genomic_DNA"/>
</dbReference>
<evidence type="ECO:0000313" key="2">
    <source>
        <dbReference type="Proteomes" id="UP000078572"/>
    </source>
</evidence>
<keyword evidence="2" id="KW-1185">Reference proteome</keyword>
<dbReference type="RefSeq" id="WP_064803073.1">
    <property type="nucleotide sequence ID" value="NZ_CP016022.1"/>
</dbReference>
<sequence length="66" mass="7482">MMATINNNYFIAEDQGTAFFFVRVLTTSILTEIKAICSKLGFINFVIQGFISTIEDSHFVKVEVKE</sequence>
<name>A0A191ZW05_9RALS</name>
<protein>
    <submittedName>
        <fullName evidence="1">Uncharacterized protein</fullName>
    </submittedName>
</protein>
<dbReference type="Proteomes" id="UP000078572">
    <property type="component" value="Chromosome 1"/>
</dbReference>